<dbReference type="EMBL" id="MT142640">
    <property type="protein sequence ID" value="QJA86521.1"/>
    <property type="molecule type" value="Genomic_DNA"/>
</dbReference>
<sequence>MPLITQRTQLAVETEGSEGTAETLVVGDMRHCLNPVWSPDTPMDDRMLVDESLSPHALVPGLRSAKMEFDMELKGSGTAGTAPAIGEVLLGCGFKETIVGGTSVTYTPLSTGDISLTLALYMDGLIKKMWGARGDVNFSLNVGKPGMAHFVFTGADYSVTDGAMLSPTYETTNPPVFLSSSFSVQSYSALVGVVEIAMNNAITLRQDANLESGHYSAVRTKRLPTMTIDPEAVLVATHDFYGRLRAGTEAALSITLGATPGNICTITAPKVQYKGISSDDKDGYRNFGIECQLNRSSGDDELSIAFT</sequence>
<reference evidence="1" key="1">
    <citation type="submission" date="2020-03" db="EMBL/GenBank/DDBJ databases">
        <title>The deep terrestrial virosphere.</title>
        <authorList>
            <person name="Holmfeldt K."/>
            <person name="Nilsson E."/>
            <person name="Simone D."/>
            <person name="Lopez-Fernandez M."/>
            <person name="Wu X."/>
            <person name="de Brujin I."/>
            <person name="Lundin D."/>
            <person name="Andersson A."/>
            <person name="Bertilsson S."/>
            <person name="Dopson M."/>
        </authorList>
    </citation>
    <scope>NUCLEOTIDE SEQUENCE</scope>
    <source>
        <strain evidence="1">MM415B03173</strain>
    </source>
</reference>
<name>A0A6M3KY68_9ZZZZ</name>
<proteinExistence type="predicted"/>
<dbReference type="AlphaFoldDB" id="A0A6M3KY68"/>
<protein>
    <submittedName>
        <fullName evidence="1">Putative tail protein</fullName>
    </submittedName>
</protein>
<accession>A0A6M3KY68</accession>
<dbReference type="InterPro" id="IPR044000">
    <property type="entry name" value="Phage_tube_2"/>
</dbReference>
<dbReference type="Pfam" id="PF18906">
    <property type="entry name" value="Phage_tube_2"/>
    <property type="match status" value="1"/>
</dbReference>
<organism evidence="1">
    <name type="scientific">viral metagenome</name>
    <dbReference type="NCBI Taxonomy" id="1070528"/>
    <lineage>
        <taxon>unclassified sequences</taxon>
        <taxon>metagenomes</taxon>
        <taxon>organismal metagenomes</taxon>
    </lineage>
</organism>
<evidence type="ECO:0000313" key="1">
    <source>
        <dbReference type="EMBL" id="QJA86521.1"/>
    </source>
</evidence>
<gene>
    <name evidence="1" type="ORF">MM415B03173_0004</name>
</gene>